<feature type="domain" description="Response regulatory" evidence="12">
    <location>
        <begin position="1"/>
        <end position="81"/>
    </location>
</feature>
<evidence type="ECO:0000256" key="10">
    <source>
        <dbReference type="PROSITE-ProRule" id="PRU00110"/>
    </source>
</evidence>
<keyword evidence="3 11" id="KW-0597">Phosphoprotein</keyword>
<feature type="domain" description="HPt" evidence="13">
    <location>
        <begin position="114"/>
        <end position="209"/>
    </location>
</feature>
<comment type="subcellular location">
    <subcellularLocation>
        <location evidence="1">Cell membrane</location>
        <topology evidence="1">Multi-pass membrane protein</topology>
    </subcellularLocation>
</comment>
<dbReference type="InterPro" id="IPR036641">
    <property type="entry name" value="HPT_dom_sf"/>
</dbReference>
<dbReference type="Pfam" id="PF00072">
    <property type="entry name" value="Response_reg"/>
    <property type="match status" value="1"/>
</dbReference>
<evidence type="ECO:0000313" key="15">
    <source>
        <dbReference type="Proteomes" id="UP000189670"/>
    </source>
</evidence>
<dbReference type="SUPFAM" id="SSF47226">
    <property type="entry name" value="Histidine-containing phosphotransfer domain, HPT domain"/>
    <property type="match status" value="1"/>
</dbReference>
<evidence type="ECO:0000256" key="2">
    <source>
        <dbReference type="ARBA" id="ARBA00022475"/>
    </source>
</evidence>
<evidence type="ECO:0000256" key="3">
    <source>
        <dbReference type="ARBA" id="ARBA00022553"/>
    </source>
</evidence>
<dbReference type="InterPro" id="IPR008207">
    <property type="entry name" value="Sig_transdc_His_kin_Hpt_dom"/>
</dbReference>
<proteinExistence type="predicted"/>
<dbReference type="PROSITE" id="PS50110">
    <property type="entry name" value="RESPONSE_REGULATORY"/>
    <property type="match status" value="1"/>
</dbReference>
<evidence type="ECO:0000256" key="6">
    <source>
        <dbReference type="ARBA" id="ARBA00022840"/>
    </source>
</evidence>
<dbReference type="GO" id="GO:0000160">
    <property type="term" value="P:phosphorelay signal transduction system"/>
    <property type="evidence" value="ECO:0007669"/>
    <property type="project" value="UniProtKB-KW"/>
</dbReference>
<dbReference type="PANTHER" id="PTHR45339">
    <property type="entry name" value="HYBRID SIGNAL TRANSDUCTION HISTIDINE KINASE J"/>
    <property type="match status" value="1"/>
</dbReference>
<keyword evidence="5" id="KW-0547">Nucleotide-binding</keyword>
<name>A0A1V1NSC4_9BACT</name>
<reference evidence="15" key="1">
    <citation type="submission" date="2012-11" db="EMBL/GenBank/DDBJ databases">
        <authorList>
            <person name="Lucero-Rivera Y.E."/>
            <person name="Tovar-Ramirez D."/>
        </authorList>
    </citation>
    <scope>NUCLEOTIDE SEQUENCE [LARGE SCALE GENOMIC DNA]</scope>
    <source>
        <strain evidence="15">Araruama</strain>
    </source>
</reference>
<dbReference type="InterPro" id="IPR001789">
    <property type="entry name" value="Sig_transdc_resp-reg_receiver"/>
</dbReference>
<organism evidence="14 15">
    <name type="scientific">Candidatus Magnetoglobus multicellularis str. Araruama</name>
    <dbReference type="NCBI Taxonomy" id="890399"/>
    <lineage>
        <taxon>Bacteria</taxon>
        <taxon>Pseudomonadati</taxon>
        <taxon>Thermodesulfobacteriota</taxon>
        <taxon>Desulfobacteria</taxon>
        <taxon>Desulfobacterales</taxon>
        <taxon>Desulfobacteraceae</taxon>
        <taxon>Candidatus Magnetoglobus</taxon>
    </lineage>
</organism>
<dbReference type="PANTHER" id="PTHR45339:SF1">
    <property type="entry name" value="HYBRID SIGNAL TRANSDUCTION HISTIDINE KINASE J"/>
    <property type="match status" value="1"/>
</dbReference>
<dbReference type="InterPro" id="IPR011006">
    <property type="entry name" value="CheY-like_superfamily"/>
</dbReference>
<keyword evidence="9" id="KW-0472">Membrane</keyword>
<dbReference type="SUPFAM" id="SSF52172">
    <property type="entry name" value="CheY-like"/>
    <property type="match status" value="1"/>
</dbReference>
<dbReference type="Pfam" id="PF01627">
    <property type="entry name" value="Hpt"/>
    <property type="match status" value="1"/>
</dbReference>
<evidence type="ECO:0000256" key="4">
    <source>
        <dbReference type="ARBA" id="ARBA00022692"/>
    </source>
</evidence>
<evidence type="ECO:0000256" key="7">
    <source>
        <dbReference type="ARBA" id="ARBA00022989"/>
    </source>
</evidence>
<evidence type="ECO:0000256" key="9">
    <source>
        <dbReference type="ARBA" id="ARBA00023136"/>
    </source>
</evidence>
<dbReference type="AlphaFoldDB" id="A0A1V1NSC4"/>
<feature type="modified residue" description="4-aspartylphosphate" evidence="11">
    <location>
        <position position="11"/>
    </location>
</feature>
<keyword evidence="8" id="KW-0902">Two-component regulatory system</keyword>
<dbReference type="EMBL" id="ATBP01002798">
    <property type="protein sequence ID" value="ETR65463.1"/>
    <property type="molecule type" value="Genomic_DNA"/>
</dbReference>
<keyword evidence="4" id="KW-0812">Transmembrane</keyword>
<evidence type="ECO:0000256" key="1">
    <source>
        <dbReference type="ARBA" id="ARBA00004651"/>
    </source>
</evidence>
<evidence type="ECO:0000259" key="13">
    <source>
        <dbReference type="PROSITE" id="PS50894"/>
    </source>
</evidence>
<sequence>MYHKFDLFLMDIQMPELDGFETTAIIRAPDSKVIDHNIPIIAMTAYSSSIYQDKCISAGMNGFILKPVVPGFLIDAIKNVFYDKTNQFIFKQKVKLNQKYIFDEKALITFTQNDENLAKQILLKYFQEMDQRIPTLKKYCKEYDLNILSKEGHFIKGLSQSVGAIKLAKSSYELEKIKDQKMMNACKILDIVSADYISFKDAVKQTRWWG</sequence>
<evidence type="ECO:0000256" key="5">
    <source>
        <dbReference type="ARBA" id="ARBA00022741"/>
    </source>
</evidence>
<dbReference type="CDD" id="cd17546">
    <property type="entry name" value="REC_hyHK_CKI1_RcsC-like"/>
    <property type="match status" value="1"/>
</dbReference>
<dbReference type="GO" id="GO:0004672">
    <property type="term" value="F:protein kinase activity"/>
    <property type="evidence" value="ECO:0007669"/>
    <property type="project" value="UniProtKB-ARBA"/>
</dbReference>
<dbReference type="Proteomes" id="UP000189670">
    <property type="component" value="Unassembled WGS sequence"/>
</dbReference>
<dbReference type="Gene3D" id="1.20.120.160">
    <property type="entry name" value="HPT domain"/>
    <property type="match status" value="1"/>
</dbReference>
<evidence type="ECO:0000256" key="8">
    <source>
        <dbReference type="ARBA" id="ARBA00023012"/>
    </source>
</evidence>
<gene>
    <name evidence="14" type="ORF">OMM_06041</name>
</gene>
<evidence type="ECO:0000256" key="11">
    <source>
        <dbReference type="PROSITE-ProRule" id="PRU00169"/>
    </source>
</evidence>
<dbReference type="GO" id="GO:0005886">
    <property type="term" value="C:plasma membrane"/>
    <property type="evidence" value="ECO:0007669"/>
    <property type="project" value="UniProtKB-SubCell"/>
</dbReference>
<accession>A0A1V1NSC4</accession>
<dbReference type="GO" id="GO:0005524">
    <property type="term" value="F:ATP binding"/>
    <property type="evidence" value="ECO:0007669"/>
    <property type="project" value="UniProtKB-KW"/>
</dbReference>
<comment type="caution">
    <text evidence="14">The sequence shown here is derived from an EMBL/GenBank/DDBJ whole genome shotgun (WGS) entry which is preliminary data.</text>
</comment>
<evidence type="ECO:0000259" key="12">
    <source>
        <dbReference type="PROSITE" id="PS50110"/>
    </source>
</evidence>
<keyword evidence="2" id="KW-1003">Cell membrane</keyword>
<keyword evidence="6" id="KW-0067">ATP-binding</keyword>
<dbReference type="PROSITE" id="PS50894">
    <property type="entry name" value="HPT"/>
    <property type="match status" value="1"/>
</dbReference>
<keyword evidence="7" id="KW-1133">Transmembrane helix</keyword>
<dbReference type="Gene3D" id="3.40.50.2300">
    <property type="match status" value="1"/>
</dbReference>
<feature type="modified residue" description="Phosphohistidine" evidence="10">
    <location>
        <position position="153"/>
    </location>
</feature>
<evidence type="ECO:0000313" key="14">
    <source>
        <dbReference type="EMBL" id="ETR65463.1"/>
    </source>
</evidence>
<protein>
    <submittedName>
        <fullName evidence="14">Uncharacterized protein</fullName>
    </submittedName>
</protein>